<organism evidence="1 2">
    <name type="scientific">Streptomyces galbus</name>
    <dbReference type="NCBI Taxonomy" id="33898"/>
    <lineage>
        <taxon>Bacteria</taxon>
        <taxon>Bacillati</taxon>
        <taxon>Actinomycetota</taxon>
        <taxon>Actinomycetes</taxon>
        <taxon>Kitasatosporales</taxon>
        <taxon>Streptomycetaceae</taxon>
        <taxon>Streptomyces</taxon>
    </lineage>
</organism>
<gene>
    <name evidence="1" type="ORF">E4U92_35010</name>
</gene>
<dbReference type="AlphaFoldDB" id="A0A4U5W6Q5"/>
<name>A0A4U5W6Q5_STRGB</name>
<accession>A0A4U5W6Q5</accession>
<dbReference type="Proteomes" id="UP000308632">
    <property type="component" value="Unassembled WGS sequence"/>
</dbReference>
<protein>
    <submittedName>
        <fullName evidence="1">Uncharacterized protein</fullName>
    </submittedName>
</protein>
<dbReference type="EMBL" id="SZPR01000044">
    <property type="protein sequence ID" value="TKS95805.1"/>
    <property type="molecule type" value="Genomic_DNA"/>
</dbReference>
<reference evidence="1 2" key="1">
    <citation type="submission" date="2019-04" db="EMBL/GenBank/DDBJ databases">
        <title>Streptomyces lasaliensis sp.nov., an Actinomycete isolated from soil which produces the polyether antibiotic lasalocid.</title>
        <authorList>
            <person name="Erwin G."/>
            <person name="Haber C."/>
        </authorList>
    </citation>
    <scope>NUCLEOTIDE SEQUENCE [LARGE SCALE GENOMIC DNA]</scope>
    <source>
        <strain evidence="1 2">DSM 40089</strain>
    </source>
</reference>
<dbReference type="RefSeq" id="WP_137304493.1">
    <property type="nucleotide sequence ID" value="NZ_BMVD01000019.1"/>
</dbReference>
<proteinExistence type="predicted"/>
<evidence type="ECO:0000313" key="1">
    <source>
        <dbReference type="EMBL" id="TKS95805.1"/>
    </source>
</evidence>
<sequence length="66" mass="7231">MLDRFAIDDGRHLLEVVIDEDASAAAGEAQYRADCSCGRMSVDERGERRAVDVTLWGTRVNTGMGD</sequence>
<evidence type="ECO:0000313" key="2">
    <source>
        <dbReference type="Proteomes" id="UP000308632"/>
    </source>
</evidence>
<comment type="caution">
    <text evidence="1">The sequence shown here is derived from an EMBL/GenBank/DDBJ whole genome shotgun (WGS) entry which is preliminary data.</text>
</comment>